<dbReference type="CDD" id="cd03316">
    <property type="entry name" value="MR_like"/>
    <property type="match status" value="1"/>
</dbReference>
<sequence>MRVAQIETNTYNVPLKKPWGDQTHQVTHIEVVVTDITADNGLVGTGFSYSVGVGGKAIQALIDWYIAPKLIGAEIAPRVQWHQLWKEAHDAGGGGISTMALSALDIALWDLVAKEQNRPLVQVLGQTRQAIPAYGSGVNLNLNLSELEDQIRRWLDQGYQAFKIKVGKPDLEEDLERLNMVRNLIGKRNLMVDANQGWDITSAVEAIKAYAPFNLYWIEEPLLSDDTQGHARLRRLVDAPIAIGENVYTKYQFNEYLASGACDFVQADVIRVGGVTPYLEIASMAQAWNVPMAPHFMLEITGQLLCCIPNARILEDVEGGSFRELGILANDVGVNNGLFVPPTEPGHGIIFNRDILAQYKLGETPPKTADRLWHAI</sequence>
<dbReference type="InterPro" id="IPR029065">
    <property type="entry name" value="Enolase_C-like"/>
</dbReference>
<dbReference type="Pfam" id="PF02746">
    <property type="entry name" value="MR_MLE_N"/>
    <property type="match status" value="1"/>
</dbReference>
<evidence type="ECO:0000256" key="1">
    <source>
        <dbReference type="ARBA" id="ARBA00001946"/>
    </source>
</evidence>
<dbReference type="RefSeq" id="WP_209812683.1">
    <property type="nucleotide sequence ID" value="NZ_JAGGKT010000025.1"/>
</dbReference>
<comment type="cofactor">
    <cofactor evidence="1">
        <name>Mg(2+)</name>
        <dbReference type="ChEBI" id="CHEBI:18420"/>
    </cofactor>
</comment>
<evidence type="ECO:0000256" key="3">
    <source>
        <dbReference type="ARBA" id="ARBA00022842"/>
    </source>
</evidence>
<reference evidence="5 6" key="1">
    <citation type="submission" date="2021-03" db="EMBL/GenBank/DDBJ databases">
        <title>Genomic Encyclopedia of Type Strains, Phase IV (KMG-IV): sequencing the most valuable type-strain genomes for metagenomic binning, comparative biology and taxonomic classification.</title>
        <authorList>
            <person name="Goeker M."/>
        </authorList>
    </citation>
    <scope>NUCLEOTIDE SEQUENCE [LARGE SCALE GENOMIC DNA]</scope>
    <source>
        <strain evidence="5 6">DSM 24738</strain>
    </source>
</reference>
<dbReference type="PANTHER" id="PTHR13794:SF58">
    <property type="entry name" value="MITOCHONDRIAL ENOLASE SUPERFAMILY MEMBER 1"/>
    <property type="match status" value="1"/>
</dbReference>
<keyword evidence="3" id="KW-0460">Magnesium</keyword>
<dbReference type="Gene3D" id="3.30.390.10">
    <property type="entry name" value="Enolase-like, N-terminal domain"/>
    <property type="match status" value="1"/>
</dbReference>
<dbReference type="EMBL" id="JAGGKT010000025">
    <property type="protein sequence ID" value="MBP1934698.1"/>
    <property type="molecule type" value="Genomic_DNA"/>
</dbReference>
<comment type="caution">
    <text evidence="5">The sequence shown here is derived from an EMBL/GenBank/DDBJ whole genome shotgun (WGS) entry which is preliminary data.</text>
</comment>
<dbReference type="SFLD" id="SFLDG00179">
    <property type="entry name" value="mandelate_racemase"/>
    <property type="match status" value="1"/>
</dbReference>
<dbReference type="PANTHER" id="PTHR13794">
    <property type="entry name" value="ENOLASE SUPERFAMILY, MANDELATE RACEMASE"/>
    <property type="match status" value="1"/>
</dbReference>
<evidence type="ECO:0000259" key="4">
    <source>
        <dbReference type="SMART" id="SM00922"/>
    </source>
</evidence>
<dbReference type="InterPro" id="IPR029017">
    <property type="entry name" value="Enolase-like_N"/>
</dbReference>
<dbReference type="Pfam" id="PF13378">
    <property type="entry name" value="MR_MLE_C"/>
    <property type="match status" value="1"/>
</dbReference>
<name>A0ABS4GWQ1_9BACL</name>
<dbReference type="InterPro" id="IPR013341">
    <property type="entry name" value="Mandelate_racemase_N_dom"/>
</dbReference>
<gene>
    <name evidence="5" type="ORF">J2Z37_004718</name>
</gene>
<keyword evidence="2" id="KW-0479">Metal-binding</keyword>
<dbReference type="SFLD" id="SFLDS00001">
    <property type="entry name" value="Enolase"/>
    <property type="match status" value="1"/>
</dbReference>
<dbReference type="InterPro" id="IPR013342">
    <property type="entry name" value="Mandelate_racemase_C"/>
</dbReference>
<evidence type="ECO:0000313" key="6">
    <source>
        <dbReference type="Proteomes" id="UP001519343"/>
    </source>
</evidence>
<dbReference type="SUPFAM" id="SSF51604">
    <property type="entry name" value="Enolase C-terminal domain-like"/>
    <property type="match status" value="1"/>
</dbReference>
<evidence type="ECO:0000256" key="2">
    <source>
        <dbReference type="ARBA" id="ARBA00022723"/>
    </source>
</evidence>
<dbReference type="SMART" id="SM00922">
    <property type="entry name" value="MR_MLE"/>
    <property type="match status" value="1"/>
</dbReference>
<organism evidence="5 6">
    <name type="scientific">Ammoniphilus resinae</name>
    <dbReference type="NCBI Taxonomy" id="861532"/>
    <lineage>
        <taxon>Bacteria</taxon>
        <taxon>Bacillati</taxon>
        <taxon>Bacillota</taxon>
        <taxon>Bacilli</taxon>
        <taxon>Bacillales</taxon>
        <taxon>Paenibacillaceae</taxon>
        <taxon>Aneurinibacillus group</taxon>
        <taxon>Ammoniphilus</taxon>
    </lineage>
</organism>
<accession>A0ABS4GWQ1</accession>
<evidence type="ECO:0000313" key="5">
    <source>
        <dbReference type="EMBL" id="MBP1934698.1"/>
    </source>
</evidence>
<feature type="domain" description="Mandelate racemase/muconate lactonizing enzyme C-terminal" evidence="4">
    <location>
        <begin position="144"/>
        <end position="240"/>
    </location>
</feature>
<dbReference type="InterPro" id="IPR046945">
    <property type="entry name" value="RHMD-like"/>
</dbReference>
<protein>
    <submittedName>
        <fullName evidence="5">L-alanine-DL-glutamate epimerase-like enolase superfamily enzyme</fullName>
    </submittedName>
</protein>
<keyword evidence="6" id="KW-1185">Reference proteome</keyword>
<dbReference type="Proteomes" id="UP001519343">
    <property type="component" value="Unassembled WGS sequence"/>
</dbReference>
<proteinExistence type="predicted"/>
<dbReference type="Gene3D" id="3.20.20.120">
    <property type="entry name" value="Enolase-like C-terminal domain"/>
    <property type="match status" value="1"/>
</dbReference>
<dbReference type="SUPFAM" id="SSF54826">
    <property type="entry name" value="Enolase N-terminal domain-like"/>
    <property type="match status" value="1"/>
</dbReference>
<dbReference type="InterPro" id="IPR036849">
    <property type="entry name" value="Enolase-like_C_sf"/>
</dbReference>